<evidence type="ECO:0000313" key="3">
    <source>
        <dbReference type="Proteomes" id="UP000190648"/>
    </source>
</evidence>
<feature type="region of interest" description="Disordered" evidence="1">
    <location>
        <begin position="1"/>
        <end position="36"/>
    </location>
</feature>
<dbReference type="EMBL" id="LSYS01007908">
    <property type="protein sequence ID" value="OPJ70092.1"/>
    <property type="molecule type" value="Genomic_DNA"/>
</dbReference>
<name>A0A1V4JCQ8_PATFA</name>
<organism evidence="2 3">
    <name type="scientific">Patagioenas fasciata monilis</name>
    <dbReference type="NCBI Taxonomy" id="372326"/>
    <lineage>
        <taxon>Eukaryota</taxon>
        <taxon>Metazoa</taxon>
        <taxon>Chordata</taxon>
        <taxon>Craniata</taxon>
        <taxon>Vertebrata</taxon>
        <taxon>Euteleostomi</taxon>
        <taxon>Archelosauria</taxon>
        <taxon>Archosauria</taxon>
        <taxon>Dinosauria</taxon>
        <taxon>Saurischia</taxon>
        <taxon>Theropoda</taxon>
        <taxon>Coelurosauria</taxon>
        <taxon>Aves</taxon>
        <taxon>Neognathae</taxon>
        <taxon>Neoaves</taxon>
        <taxon>Columbimorphae</taxon>
        <taxon>Columbiformes</taxon>
        <taxon>Columbidae</taxon>
        <taxon>Patagioenas</taxon>
    </lineage>
</organism>
<evidence type="ECO:0000256" key="1">
    <source>
        <dbReference type="SAM" id="MobiDB-lite"/>
    </source>
</evidence>
<evidence type="ECO:0000313" key="2">
    <source>
        <dbReference type="EMBL" id="OPJ70092.1"/>
    </source>
</evidence>
<proteinExistence type="predicted"/>
<keyword evidence="3" id="KW-1185">Reference proteome</keyword>
<gene>
    <name evidence="2" type="ORF">AV530_019329</name>
</gene>
<dbReference type="AlphaFoldDB" id="A0A1V4JCQ8"/>
<accession>A0A1V4JCQ8</accession>
<reference evidence="2 3" key="1">
    <citation type="submission" date="2016-02" db="EMBL/GenBank/DDBJ databases">
        <title>Band-tailed pigeon sequencing and assembly.</title>
        <authorList>
            <person name="Soares A.E."/>
            <person name="Novak B.J."/>
            <person name="Rice E.S."/>
            <person name="O'Connell B."/>
            <person name="Chang D."/>
            <person name="Weber S."/>
            <person name="Shapiro B."/>
        </authorList>
    </citation>
    <scope>NUCLEOTIDE SEQUENCE [LARGE SCALE GENOMIC DNA]</scope>
    <source>
        <strain evidence="2">BTP2013</strain>
        <tissue evidence="2">Blood</tissue>
    </source>
</reference>
<protein>
    <submittedName>
        <fullName evidence="2">Uncharacterized protein</fullName>
    </submittedName>
</protein>
<feature type="compositionally biased region" description="Low complexity" evidence="1">
    <location>
        <begin position="25"/>
        <end position="35"/>
    </location>
</feature>
<comment type="caution">
    <text evidence="2">The sequence shown here is derived from an EMBL/GenBank/DDBJ whole genome shotgun (WGS) entry which is preliminary data.</text>
</comment>
<sequence length="104" mass="11249">MAAARGGSCSTTGWGRAGAVVSRSPTPETEPAGGTPVCGAAGHRDYITAYGESSCKITRCRLEITLIQQIVLCMSEKDYTSRVKNTHLLWQLDGYFLMPDDFLC</sequence>
<dbReference type="Proteomes" id="UP000190648">
    <property type="component" value="Unassembled WGS sequence"/>
</dbReference>